<dbReference type="PROSITE" id="PS50930">
    <property type="entry name" value="HTH_LYTTR"/>
    <property type="match status" value="1"/>
</dbReference>
<dbReference type="PANTHER" id="PTHR37299">
    <property type="entry name" value="TRANSCRIPTIONAL REGULATOR-RELATED"/>
    <property type="match status" value="1"/>
</dbReference>
<dbReference type="Pfam" id="PF04397">
    <property type="entry name" value="LytTR"/>
    <property type="match status" value="1"/>
</dbReference>
<dbReference type="InterPro" id="IPR046947">
    <property type="entry name" value="LytR-like"/>
</dbReference>
<dbReference type="SMART" id="SM00850">
    <property type="entry name" value="LytTR"/>
    <property type="match status" value="1"/>
</dbReference>
<name>A0ABS6W9Z2_9BIFI</name>
<proteinExistence type="predicted"/>
<dbReference type="Pfam" id="PF00072">
    <property type="entry name" value="Response_reg"/>
    <property type="match status" value="1"/>
</dbReference>
<reference evidence="4 5" key="1">
    <citation type="submission" date="2021-05" db="EMBL/GenBank/DDBJ databases">
        <title>Phylogenetic classification of ten novel species belonging to the genus Bifidobacterium comprising B. colchicus sp. nov., B. abeli sp. nov., B. bicoloris sp. nov., B. guerezis sp. nov., B. rosaliae sp. nov., B. santillanensis sp. nov., B. argentati sp. nov., B. amazzoni sp. nov., B. pluviali sp. nov., and B. pinnaculum sp. nov.</title>
        <authorList>
            <person name="Lugli G.A."/>
            <person name="Ruiz Garcia L."/>
            <person name="Margolles A."/>
            <person name="Ventura M."/>
        </authorList>
    </citation>
    <scope>NUCLEOTIDE SEQUENCE [LARGE SCALE GENOMIC DNA]</scope>
    <source>
        <strain evidence="4 5">6T3</strain>
    </source>
</reference>
<organism evidence="4 5">
    <name type="scientific">Bifidobacterium phasiani</name>
    <dbReference type="NCBI Taxonomy" id="2834431"/>
    <lineage>
        <taxon>Bacteria</taxon>
        <taxon>Bacillati</taxon>
        <taxon>Actinomycetota</taxon>
        <taxon>Actinomycetes</taxon>
        <taxon>Bifidobacteriales</taxon>
        <taxon>Bifidobacteriaceae</taxon>
        <taxon>Bifidobacterium</taxon>
    </lineage>
</organism>
<dbReference type="RefSeq" id="WP_219082378.1">
    <property type="nucleotide sequence ID" value="NZ_JAHBBD010000019.1"/>
</dbReference>
<comment type="caution">
    <text evidence="4">The sequence shown here is derived from an EMBL/GenBank/DDBJ whole genome shotgun (WGS) entry which is preliminary data.</text>
</comment>
<keyword evidence="5" id="KW-1185">Reference proteome</keyword>
<dbReference type="Proteomes" id="UP000812844">
    <property type="component" value="Unassembled WGS sequence"/>
</dbReference>
<dbReference type="PROSITE" id="PS50110">
    <property type="entry name" value="RESPONSE_REGULATORY"/>
    <property type="match status" value="1"/>
</dbReference>
<protein>
    <submittedName>
        <fullName evidence="4">Response regulator transcription factor</fullName>
    </submittedName>
</protein>
<evidence type="ECO:0000256" key="1">
    <source>
        <dbReference type="PROSITE-ProRule" id="PRU00169"/>
    </source>
</evidence>
<gene>
    <name evidence="4" type="ORF">KIH73_08155</name>
</gene>
<evidence type="ECO:0000259" key="3">
    <source>
        <dbReference type="PROSITE" id="PS50930"/>
    </source>
</evidence>
<dbReference type="InterPro" id="IPR007492">
    <property type="entry name" value="LytTR_DNA-bd_dom"/>
</dbReference>
<evidence type="ECO:0000313" key="5">
    <source>
        <dbReference type="Proteomes" id="UP000812844"/>
    </source>
</evidence>
<evidence type="ECO:0000313" key="4">
    <source>
        <dbReference type="EMBL" id="MBW3083335.1"/>
    </source>
</evidence>
<dbReference type="EMBL" id="JAHBBD010000019">
    <property type="protein sequence ID" value="MBW3083335.1"/>
    <property type="molecule type" value="Genomic_DNA"/>
</dbReference>
<dbReference type="PANTHER" id="PTHR37299:SF1">
    <property type="entry name" value="STAGE 0 SPORULATION PROTEIN A HOMOLOG"/>
    <property type="match status" value="1"/>
</dbReference>
<evidence type="ECO:0000259" key="2">
    <source>
        <dbReference type="PROSITE" id="PS50110"/>
    </source>
</evidence>
<feature type="modified residue" description="4-aspartylphosphate" evidence="1">
    <location>
        <position position="57"/>
    </location>
</feature>
<dbReference type="InterPro" id="IPR001789">
    <property type="entry name" value="Sig_transdc_resp-reg_receiver"/>
</dbReference>
<feature type="domain" description="HTH LytTR-type" evidence="3">
    <location>
        <begin position="130"/>
        <end position="230"/>
    </location>
</feature>
<sequence>MLKVAIIEDERPAADLLARYVERYGEESGVEFDITVYGEPTTFLDTYRPDYDIVFMDIEMPNMDGMEAARRLRGIDRRAVLVFVTNVARLAIRGYEVDAYDYIVKPVDYRTFARKLRGAAIRCRRDEDSLMLTVRGGMRRIQLRDVVYVEVTGHTLHFHSRDGGETAVGGTMGDIERRLREHGFLRCGKAYLANRLHIADIGAASLTMDDGTELPIGRAYRRAFLEGFAAAEGNAHVG</sequence>
<dbReference type="SMART" id="SM00448">
    <property type="entry name" value="REC"/>
    <property type="match status" value="1"/>
</dbReference>
<keyword evidence="1" id="KW-0597">Phosphoprotein</keyword>
<feature type="domain" description="Response regulatory" evidence="2">
    <location>
        <begin position="3"/>
        <end position="120"/>
    </location>
</feature>
<accession>A0ABS6W9Z2</accession>